<feature type="domain" description="MULE transposase" evidence="3">
    <location>
        <begin position="361"/>
        <end position="461"/>
    </location>
</feature>
<dbReference type="PANTHER" id="PTHR31973">
    <property type="entry name" value="POLYPROTEIN, PUTATIVE-RELATED"/>
    <property type="match status" value="1"/>
</dbReference>
<dbReference type="EMBL" id="OX465083">
    <property type="protein sequence ID" value="CAI9292881.1"/>
    <property type="molecule type" value="Genomic_DNA"/>
</dbReference>
<dbReference type="Proteomes" id="UP001177003">
    <property type="component" value="Chromosome 7"/>
</dbReference>
<reference evidence="4" key="1">
    <citation type="submission" date="2023-04" db="EMBL/GenBank/DDBJ databases">
        <authorList>
            <person name="Vijverberg K."/>
            <person name="Xiong W."/>
            <person name="Schranz E."/>
        </authorList>
    </citation>
    <scope>NUCLEOTIDE SEQUENCE</scope>
</reference>
<accession>A0AA35ZHT6</accession>
<gene>
    <name evidence="4" type="ORF">LSALG_LOCUS31922</name>
</gene>
<sequence length="681" mass="78679">MFDVLRVHQEVSNIDLYLEVEDIDQIRHIEMESRNHEPAVLEEQRNNELLLPNTNHVNAISDMIHNEDFYTISQAAVMSNGIISDNEIDEEYDIGEEYDEDDGVDITQEHEPPHVDRGDTSFDNNHQVPSTFTNIEETNVISDGNWTVSQSISKNDFTRELEKDSFKDKEELMRAIKLQCIKTHRQFEVIETRPTLWSIRCKLHLQSGCKWQLRASKRKRSGNFEITKYIGPYTCLNNNISLDHTNLDASLIAQETKHLIKEQPSIGVPALRAEIVDKLGYTPSYKKLWAGKQKAIEQVFGNWEESYAPLPKFLGALQKFNPGTIVEWCVSRSTDTEHVEFRRVFWAFVLSIKGFAHCRPVISIDGTHLYGKYTGKMLIAMGVDGNNQILPLAFAIVENESYDSWNWFLSYIKSHVVKEREDICLISDHHLGILKVVNEHGSPWLEPRGFHRYCLRHFINNFNDKFRNSELKALAYRAGSQNQVRKFNSIMEEIGKLNPQARQWLERHPLDRWTLAHDGGRRYGLLTTNLSEIFNSVLKGARFLPITACVQLTFYRLVHYFEVRRPLGSSAQANGDAYTPQVIVKQVALMSKASAHSLRSFNREKEYCFTWASEFSPLPHEAYWPQSSSRQLLPNLKLLRNKKGRSRSTRLRNGMDIKEGKNGYLCGICRQSGHNWKKMSL</sequence>
<name>A0AA35ZHT6_LACSI</name>
<organism evidence="4 5">
    <name type="scientific">Lactuca saligna</name>
    <name type="common">Willowleaf lettuce</name>
    <dbReference type="NCBI Taxonomy" id="75948"/>
    <lineage>
        <taxon>Eukaryota</taxon>
        <taxon>Viridiplantae</taxon>
        <taxon>Streptophyta</taxon>
        <taxon>Embryophyta</taxon>
        <taxon>Tracheophyta</taxon>
        <taxon>Spermatophyta</taxon>
        <taxon>Magnoliopsida</taxon>
        <taxon>eudicotyledons</taxon>
        <taxon>Gunneridae</taxon>
        <taxon>Pentapetalae</taxon>
        <taxon>asterids</taxon>
        <taxon>campanulids</taxon>
        <taxon>Asterales</taxon>
        <taxon>Asteraceae</taxon>
        <taxon>Cichorioideae</taxon>
        <taxon>Cichorieae</taxon>
        <taxon>Lactucinae</taxon>
        <taxon>Lactuca</taxon>
    </lineage>
</organism>
<dbReference type="PANTHER" id="PTHR31973:SF195">
    <property type="entry name" value="MUDR FAMILY TRANSPOSASE"/>
    <property type="match status" value="1"/>
</dbReference>
<dbReference type="Pfam" id="PF03108">
    <property type="entry name" value="DBD_Tnp_Mut"/>
    <property type="match status" value="1"/>
</dbReference>
<evidence type="ECO:0000259" key="3">
    <source>
        <dbReference type="Pfam" id="PF10551"/>
    </source>
</evidence>
<dbReference type="InterPro" id="IPR004332">
    <property type="entry name" value="Transposase_MuDR"/>
</dbReference>
<keyword evidence="5" id="KW-1185">Reference proteome</keyword>
<proteinExistence type="predicted"/>
<evidence type="ECO:0008006" key="6">
    <source>
        <dbReference type="Google" id="ProtNLM"/>
    </source>
</evidence>
<dbReference type="AlphaFoldDB" id="A0AA35ZHT6"/>
<evidence type="ECO:0000256" key="1">
    <source>
        <dbReference type="SAM" id="MobiDB-lite"/>
    </source>
</evidence>
<evidence type="ECO:0000259" key="2">
    <source>
        <dbReference type="Pfam" id="PF03108"/>
    </source>
</evidence>
<dbReference type="Pfam" id="PF10551">
    <property type="entry name" value="MULE"/>
    <property type="match status" value="1"/>
</dbReference>
<protein>
    <recommendedName>
        <fullName evidence="6">MULE transposase domain-containing protein</fullName>
    </recommendedName>
</protein>
<feature type="domain" description="Transposase MuDR plant" evidence="2">
    <location>
        <begin position="165"/>
        <end position="226"/>
    </location>
</feature>
<feature type="region of interest" description="Disordered" evidence="1">
    <location>
        <begin position="104"/>
        <end position="126"/>
    </location>
</feature>
<evidence type="ECO:0000313" key="4">
    <source>
        <dbReference type="EMBL" id="CAI9292881.1"/>
    </source>
</evidence>
<evidence type="ECO:0000313" key="5">
    <source>
        <dbReference type="Proteomes" id="UP001177003"/>
    </source>
</evidence>
<feature type="compositionally biased region" description="Basic and acidic residues" evidence="1">
    <location>
        <begin position="107"/>
        <end position="120"/>
    </location>
</feature>
<dbReference type="InterPro" id="IPR018289">
    <property type="entry name" value="MULE_transposase_dom"/>
</dbReference>